<feature type="chain" id="PRO_5011664046" evidence="2">
    <location>
        <begin position="20"/>
        <end position="276"/>
    </location>
</feature>
<evidence type="ECO:0000256" key="1">
    <source>
        <dbReference type="SAM" id="MobiDB-lite"/>
    </source>
</evidence>
<feature type="domain" description="SCP" evidence="3">
    <location>
        <begin position="162"/>
        <end position="273"/>
    </location>
</feature>
<feature type="compositionally biased region" description="Basic and acidic residues" evidence="1">
    <location>
        <begin position="62"/>
        <end position="76"/>
    </location>
</feature>
<feature type="compositionally biased region" description="Acidic residues" evidence="1">
    <location>
        <begin position="120"/>
        <end position="140"/>
    </location>
</feature>
<feature type="compositionally biased region" description="Basic and acidic residues" evidence="1">
    <location>
        <begin position="100"/>
        <end position="119"/>
    </location>
</feature>
<keyword evidence="2" id="KW-0732">Signal</keyword>
<feature type="compositionally biased region" description="Low complexity" evidence="1">
    <location>
        <begin position="41"/>
        <end position="56"/>
    </location>
</feature>
<evidence type="ECO:0000259" key="3">
    <source>
        <dbReference type="Pfam" id="PF00188"/>
    </source>
</evidence>
<evidence type="ECO:0000313" key="5">
    <source>
        <dbReference type="Proteomes" id="UP000199474"/>
    </source>
</evidence>
<keyword evidence="5" id="KW-1185">Reference proteome</keyword>
<feature type="region of interest" description="Disordered" evidence="1">
    <location>
        <begin position="171"/>
        <end position="199"/>
    </location>
</feature>
<evidence type="ECO:0000256" key="2">
    <source>
        <dbReference type="SAM" id="SignalP"/>
    </source>
</evidence>
<dbReference type="AlphaFoldDB" id="A0A1I1UEL6"/>
<protein>
    <submittedName>
        <fullName evidence="4">Uncharacterized protein, YkwD family</fullName>
    </submittedName>
</protein>
<dbReference type="Proteomes" id="UP000199474">
    <property type="component" value="Unassembled WGS sequence"/>
</dbReference>
<dbReference type="PROSITE" id="PS51257">
    <property type="entry name" value="PROKAR_LIPOPROTEIN"/>
    <property type="match status" value="1"/>
</dbReference>
<dbReference type="Pfam" id="PF00188">
    <property type="entry name" value="CAP"/>
    <property type="match status" value="1"/>
</dbReference>
<dbReference type="RefSeq" id="WP_245745215.1">
    <property type="nucleotide sequence ID" value="NZ_FOMR01000003.1"/>
</dbReference>
<dbReference type="InterPro" id="IPR035940">
    <property type="entry name" value="CAP_sf"/>
</dbReference>
<dbReference type="PANTHER" id="PTHR31157:SF1">
    <property type="entry name" value="SCP DOMAIN-CONTAINING PROTEIN"/>
    <property type="match status" value="1"/>
</dbReference>
<sequence>MIKRIKLLLIPITAIILMAACNPEYESHTDVDDNQLPISATQTDSSSDSTGPGTQQIGFNEGTDRNDNFRRDRPNDDFDGPNGQTHNQGPLSGNGIDPGRTQEEEVQERNQERQNRLQSDEDPSDSAEQPEEDQTQEQDNQENQQPSTQQGIGDYAFKIIKLTNQKRSEHGLSDLKASKPLSQVARKKSEDMQTKNYFSHTSPTYGSPFNMMKEFDVAYESAGENIARGQKSPRQTVNAWMDSKEHRENILNESFTHIGVGYTSDGNYWTQMFIEK</sequence>
<dbReference type="EMBL" id="FOMR01000003">
    <property type="protein sequence ID" value="SFD69209.1"/>
    <property type="molecule type" value="Genomic_DNA"/>
</dbReference>
<proteinExistence type="predicted"/>
<dbReference type="SUPFAM" id="SSF55797">
    <property type="entry name" value="PR-1-like"/>
    <property type="match status" value="1"/>
</dbReference>
<dbReference type="InterPro" id="IPR014044">
    <property type="entry name" value="CAP_dom"/>
</dbReference>
<feature type="signal peptide" evidence="2">
    <location>
        <begin position="1"/>
        <end position="19"/>
    </location>
</feature>
<feature type="region of interest" description="Disordered" evidence="1">
    <location>
        <begin position="27"/>
        <end position="150"/>
    </location>
</feature>
<accession>A0A1I1UEL6</accession>
<gene>
    <name evidence="4" type="ORF">SAMN05216238_103178</name>
</gene>
<organism evidence="4 5">
    <name type="scientific">Lentibacillus persicus</name>
    <dbReference type="NCBI Taxonomy" id="640948"/>
    <lineage>
        <taxon>Bacteria</taxon>
        <taxon>Bacillati</taxon>
        <taxon>Bacillota</taxon>
        <taxon>Bacilli</taxon>
        <taxon>Bacillales</taxon>
        <taxon>Bacillaceae</taxon>
        <taxon>Lentibacillus</taxon>
    </lineage>
</organism>
<name>A0A1I1UEL6_9BACI</name>
<dbReference type="Gene3D" id="3.40.33.10">
    <property type="entry name" value="CAP"/>
    <property type="match status" value="1"/>
</dbReference>
<dbReference type="PANTHER" id="PTHR31157">
    <property type="entry name" value="SCP DOMAIN-CONTAINING PROTEIN"/>
    <property type="match status" value="1"/>
</dbReference>
<reference evidence="5" key="1">
    <citation type="submission" date="2016-10" db="EMBL/GenBank/DDBJ databases">
        <authorList>
            <person name="Varghese N."/>
            <person name="Submissions S."/>
        </authorList>
    </citation>
    <scope>NUCLEOTIDE SEQUENCE [LARGE SCALE GENOMIC DNA]</scope>
    <source>
        <strain evidence="5">DSM 22530</strain>
    </source>
</reference>
<dbReference type="CDD" id="cd05379">
    <property type="entry name" value="CAP_bacterial"/>
    <property type="match status" value="1"/>
</dbReference>
<evidence type="ECO:0000313" key="4">
    <source>
        <dbReference type="EMBL" id="SFD69209.1"/>
    </source>
</evidence>
<dbReference type="STRING" id="640948.SAMN05216238_103178"/>